<dbReference type="HAMAP" id="MF_03216">
    <property type="entry name" value="PLMT"/>
    <property type="match status" value="1"/>
</dbReference>
<organism evidence="20 21">
    <name type="scientific">Malassezia globosa (strain ATCC MYA-4612 / CBS 7966)</name>
    <name type="common">Dandruff-associated fungus</name>
    <dbReference type="NCBI Taxonomy" id="425265"/>
    <lineage>
        <taxon>Eukaryota</taxon>
        <taxon>Fungi</taxon>
        <taxon>Dikarya</taxon>
        <taxon>Basidiomycota</taxon>
        <taxon>Ustilaginomycotina</taxon>
        <taxon>Malasseziomycetes</taxon>
        <taxon>Malasseziales</taxon>
        <taxon>Malasseziaceae</taxon>
        <taxon>Malassezia</taxon>
    </lineage>
</organism>
<keyword evidence="14 17" id="KW-1208">Phospholipid metabolism</keyword>
<dbReference type="Proteomes" id="UP000008837">
    <property type="component" value="Unassembled WGS sequence"/>
</dbReference>
<keyword evidence="9 17" id="KW-1133">Transmembrane helix</keyword>
<evidence type="ECO:0000256" key="18">
    <source>
        <dbReference type="SAM" id="MobiDB-lite"/>
    </source>
</evidence>
<feature type="compositionally biased region" description="Basic and acidic residues" evidence="18">
    <location>
        <begin position="206"/>
        <end position="218"/>
    </location>
</feature>
<keyword evidence="12 17" id="KW-0472">Membrane</keyword>
<dbReference type="OMA" id="PTFWNIA"/>
<dbReference type="GO" id="GO:0032259">
    <property type="term" value="P:methylation"/>
    <property type="evidence" value="ECO:0007669"/>
    <property type="project" value="UniProtKB-KW"/>
</dbReference>
<dbReference type="UniPathway" id="UPA00753"/>
<comment type="catalytic activity">
    <reaction evidence="15">
        <text>a 1,2-diacyl-sn-glycero-3-phospho-N,N-dimethylethanolamine + S-adenosyl-L-methionine = a 1,2-diacyl-sn-glycero-3-phosphocholine + S-adenosyl-L-homocysteine + H(+)</text>
        <dbReference type="Rhea" id="RHEA:32739"/>
        <dbReference type="ChEBI" id="CHEBI:15378"/>
        <dbReference type="ChEBI" id="CHEBI:57643"/>
        <dbReference type="ChEBI" id="CHEBI:57856"/>
        <dbReference type="ChEBI" id="CHEBI:59789"/>
        <dbReference type="ChEBI" id="CHEBI:64572"/>
        <dbReference type="EC" id="2.1.1.71"/>
    </reaction>
</comment>
<evidence type="ECO:0000256" key="10">
    <source>
        <dbReference type="ARBA" id="ARBA00023098"/>
    </source>
</evidence>
<evidence type="ECO:0000313" key="21">
    <source>
        <dbReference type="Proteomes" id="UP000008837"/>
    </source>
</evidence>
<comment type="function">
    <text evidence="17">Catalyzes the second two steps of the methylation pathway of phosphatidylcholine biosynthesis, the SAM-dependent methylation of phosphatidylmonomethylethanolamine (PMME) to phosphatidyldimethylethanolamine (PDME) and of PDME to phosphatidylcholine (PC).</text>
</comment>
<dbReference type="KEGG" id="mgl:MGL_0956"/>
<dbReference type="InterPro" id="IPR007318">
    <property type="entry name" value="Phopholipid_MeTrfase"/>
</dbReference>
<evidence type="ECO:0000256" key="11">
    <source>
        <dbReference type="ARBA" id="ARBA00023128"/>
    </source>
</evidence>
<evidence type="ECO:0000313" key="20">
    <source>
        <dbReference type="EMBL" id="EDP44474.1"/>
    </source>
</evidence>
<dbReference type="PANTHER" id="PTHR15458">
    <property type="entry name" value="PHOSPHATIDYLETHANOLAMINE N-METHYLTRANSFERASE"/>
    <property type="match status" value="1"/>
</dbReference>
<feature type="region of interest" description="Disordered" evidence="18">
    <location>
        <begin position="206"/>
        <end position="252"/>
    </location>
</feature>
<evidence type="ECO:0000256" key="1">
    <source>
        <dbReference type="ARBA" id="ARBA00004969"/>
    </source>
</evidence>
<evidence type="ECO:0000256" key="6">
    <source>
        <dbReference type="ARBA" id="ARBA00022691"/>
    </source>
</evidence>
<keyword evidence="3 17" id="KW-0444">Lipid biosynthesis</keyword>
<feature type="topological domain" description="Cytoplasmic" evidence="17">
    <location>
        <begin position="192"/>
        <end position="252"/>
    </location>
</feature>
<comment type="catalytic activity">
    <reaction evidence="16 17">
        <text>a 1,2-diacyl-sn-glycero-3-phospho-N-methylethanolamine + S-adenosyl-L-methionine = a 1,2-diacyl-sn-glycero-3-phospho-N,N-dimethylethanolamine + S-adenosyl-L-homocysteine + H(+)</text>
        <dbReference type="Rhea" id="RHEA:32735"/>
        <dbReference type="ChEBI" id="CHEBI:15378"/>
        <dbReference type="ChEBI" id="CHEBI:57856"/>
        <dbReference type="ChEBI" id="CHEBI:59789"/>
        <dbReference type="ChEBI" id="CHEBI:64572"/>
        <dbReference type="ChEBI" id="CHEBI:64573"/>
        <dbReference type="EC" id="2.1.1.71"/>
    </reaction>
</comment>
<dbReference type="RefSeq" id="XP_001731688.1">
    <property type="nucleotide sequence ID" value="XM_001731636.1"/>
</dbReference>
<feature type="binding site" evidence="17">
    <location>
        <begin position="111"/>
        <end position="113"/>
    </location>
    <ligand>
        <name>S-adenosyl-L-methionine</name>
        <dbReference type="ChEBI" id="CHEBI:59789"/>
    </ligand>
</feature>
<keyword evidence="10 17" id="KW-0443">Lipid metabolism</keyword>
<dbReference type="GeneID" id="5855993"/>
<gene>
    <name evidence="20" type="ORF">MGL_0956</name>
</gene>
<name>A8PVU2_MALGO</name>
<comment type="subcellular location">
    <subcellularLocation>
        <location evidence="17">Endoplasmic reticulum membrane</location>
        <topology evidence="17">Multi-pass membrane protein</topology>
    </subcellularLocation>
    <subcellularLocation>
        <location evidence="17">Mitochondrion membrane</location>
        <topology evidence="17">Multi-pass membrane protein</topology>
    </subcellularLocation>
</comment>
<dbReference type="Pfam" id="PF04191">
    <property type="entry name" value="PEMT"/>
    <property type="match status" value="1"/>
</dbReference>
<keyword evidence="5 17" id="KW-0808">Transferase</keyword>
<dbReference type="PANTHER" id="PTHR15458:SF5">
    <property type="entry name" value="PHOSPHATIDYLETHANOLAMINE N-METHYLTRANSFERASE"/>
    <property type="match status" value="1"/>
</dbReference>
<comment type="similarity">
    <text evidence="17">Belongs to the class VI-like SAM-binding methyltransferase superfamily. PEMT/PEM2 methyltransferase family.</text>
</comment>
<evidence type="ECO:0000256" key="16">
    <source>
        <dbReference type="ARBA" id="ARBA00052459"/>
    </source>
</evidence>
<keyword evidence="8 17" id="KW-0256">Endoplasmic reticulum</keyword>
<dbReference type="GO" id="GO:0005789">
    <property type="term" value="C:endoplasmic reticulum membrane"/>
    <property type="evidence" value="ECO:0007669"/>
    <property type="project" value="UniProtKB-SubCell"/>
</dbReference>
<dbReference type="OrthoDB" id="8300106at2759"/>
<accession>A8PVU2</accession>
<evidence type="ECO:0000256" key="4">
    <source>
        <dbReference type="ARBA" id="ARBA00022603"/>
    </source>
</evidence>
<dbReference type="STRING" id="425265.A8PVU2"/>
<keyword evidence="6 17" id="KW-0949">S-adenosyl-L-methionine</keyword>
<dbReference type="PROSITE" id="PS51599">
    <property type="entry name" value="SAM_PEMT_PEM2"/>
    <property type="match status" value="1"/>
</dbReference>
<protein>
    <recommendedName>
        <fullName evidence="17">Phosphatidyl-N-methylethanolamine N-methyltransferase</fullName>
        <ecNumber evidence="17">2.1.1.71</ecNumber>
    </recommendedName>
    <alternativeName>
        <fullName evidence="17">Phospholipid methyltransferase</fullName>
        <shortName evidence="17">PLMT</shortName>
    </alternativeName>
</protein>
<dbReference type="FunFam" id="1.20.120.1630:FF:000005">
    <property type="entry name" value="Phosphatidylethanolamine N-methyltransferase"/>
    <property type="match status" value="1"/>
</dbReference>
<keyword evidence="21" id="KW-1185">Reference proteome</keyword>
<feature type="transmembrane region" description="Helical" evidence="19">
    <location>
        <begin position="64"/>
        <end position="84"/>
    </location>
</feature>
<feature type="topological domain" description="Lumenal" evidence="17">
    <location>
        <begin position="1"/>
        <end position="24"/>
    </location>
</feature>
<feature type="intramembrane region" description="Helical" evidence="17">
    <location>
        <begin position="25"/>
        <end position="45"/>
    </location>
</feature>
<feature type="topological domain" description="Cytoplasmic" evidence="17">
    <location>
        <begin position="80"/>
        <end position="106"/>
    </location>
</feature>
<evidence type="ECO:0000256" key="7">
    <source>
        <dbReference type="ARBA" id="ARBA00022692"/>
    </source>
</evidence>
<dbReference type="AlphaFoldDB" id="A8PVU2"/>
<evidence type="ECO:0000256" key="13">
    <source>
        <dbReference type="ARBA" id="ARBA00023209"/>
    </source>
</evidence>
<evidence type="ECO:0000256" key="8">
    <source>
        <dbReference type="ARBA" id="ARBA00022824"/>
    </source>
</evidence>
<dbReference type="InterPro" id="IPR024960">
    <property type="entry name" value="PEMT/MFAP"/>
</dbReference>
<evidence type="ECO:0000256" key="19">
    <source>
        <dbReference type="SAM" id="Phobius"/>
    </source>
</evidence>
<dbReference type="VEuPathDB" id="FungiDB:MGL_0956"/>
<feature type="transmembrane region" description="Helical" evidence="19">
    <location>
        <begin position="163"/>
        <end position="186"/>
    </location>
</feature>
<evidence type="ECO:0000256" key="2">
    <source>
        <dbReference type="ARBA" id="ARBA00005189"/>
    </source>
</evidence>
<proteinExistence type="inferred from homology"/>
<dbReference type="EC" id="2.1.1.71" evidence="17"/>
<dbReference type="GO" id="GO:0031966">
    <property type="term" value="C:mitochondrial membrane"/>
    <property type="evidence" value="ECO:0007669"/>
    <property type="project" value="UniProtKB-SubCell"/>
</dbReference>
<comment type="caution">
    <text evidence="20">The sequence shown here is derived from an EMBL/GenBank/DDBJ whole genome shotgun (WGS) entry which is preliminary data.</text>
</comment>
<evidence type="ECO:0000256" key="17">
    <source>
        <dbReference type="HAMAP-Rule" id="MF_03216"/>
    </source>
</evidence>
<feature type="transmembrane region" description="Helical" evidence="19">
    <location>
        <begin position="131"/>
        <end position="151"/>
    </location>
</feature>
<feature type="topological domain" description="Lumenal" evidence="17">
    <location>
        <begin position="128"/>
        <end position="170"/>
    </location>
</feature>
<dbReference type="GO" id="GO:0006656">
    <property type="term" value="P:phosphatidylcholine biosynthetic process"/>
    <property type="evidence" value="ECO:0007669"/>
    <property type="project" value="UniProtKB-UniRule"/>
</dbReference>
<evidence type="ECO:0000256" key="9">
    <source>
        <dbReference type="ARBA" id="ARBA00022989"/>
    </source>
</evidence>
<feature type="topological domain" description="Lumenal" evidence="17">
    <location>
        <begin position="46"/>
        <end position="57"/>
    </location>
</feature>
<keyword evidence="13 17" id="KW-0594">Phospholipid biosynthesis</keyword>
<comment type="pathway">
    <text evidence="1 17">Phospholipid metabolism; phosphatidylcholine biosynthesis.</text>
</comment>
<dbReference type="FunCoup" id="A8PVU2">
    <property type="interactions" value="34"/>
</dbReference>
<evidence type="ECO:0000256" key="5">
    <source>
        <dbReference type="ARBA" id="ARBA00022679"/>
    </source>
</evidence>
<keyword evidence="7 17" id="KW-0812">Transmembrane</keyword>
<dbReference type="Gene3D" id="1.20.120.1630">
    <property type="match status" value="1"/>
</dbReference>
<keyword evidence="11 17" id="KW-0496">Mitochondrion</keyword>
<feature type="compositionally biased region" description="Low complexity" evidence="18">
    <location>
        <begin position="219"/>
        <end position="228"/>
    </location>
</feature>
<evidence type="ECO:0000256" key="14">
    <source>
        <dbReference type="ARBA" id="ARBA00023264"/>
    </source>
</evidence>
<dbReference type="EMBL" id="AAYY01000003">
    <property type="protein sequence ID" value="EDP44474.1"/>
    <property type="molecule type" value="Genomic_DNA"/>
</dbReference>
<dbReference type="InParanoid" id="A8PVU2"/>
<evidence type="ECO:0000256" key="15">
    <source>
        <dbReference type="ARBA" id="ARBA00051252"/>
    </source>
</evidence>
<reference evidence="20 21" key="1">
    <citation type="journal article" date="2007" name="Proc. Natl. Acad. Sci. U.S.A.">
        <title>Dandruff-associated Malassezia genomes reveal convergent and divergent virulence traits shared with plant and human fungal pathogens.</title>
        <authorList>
            <person name="Xu J."/>
            <person name="Saunders C.W."/>
            <person name="Hu P."/>
            <person name="Grant R.A."/>
            <person name="Boekhout T."/>
            <person name="Kuramae E.E."/>
            <person name="Kronstad J.W."/>
            <person name="Deangelis Y.M."/>
            <person name="Reeder N.L."/>
            <person name="Johnstone K.R."/>
            <person name="Leland M."/>
            <person name="Fieno A.M."/>
            <person name="Begley W.M."/>
            <person name="Sun Y."/>
            <person name="Lacey M.P."/>
            <person name="Chaudhary T."/>
            <person name="Keough T."/>
            <person name="Chu L."/>
            <person name="Sears R."/>
            <person name="Yuan B."/>
            <person name="Dawson T.L.Jr."/>
        </authorList>
    </citation>
    <scope>NUCLEOTIDE SEQUENCE [LARGE SCALE GENOMIC DNA]</scope>
    <source>
        <strain evidence="21">ATCC MYA-4612 / CBS 7966</strain>
    </source>
</reference>
<feature type="binding site" evidence="17">
    <location>
        <begin position="193"/>
        <end position="194"/>
    </location>
    <ligand>
        <name>S-adenosyl-L-methionine</name>
        <dbReference type="ChEBI" id="CHEBI:59789"/>
    </ligand>
</feature>
<feature type="transmembrane region" description="Helical" evidence="19">
    <location>
        <begin position="27"/>
        <end position="44"/>
    </location>
</feature>
<feature type="transmembrane region" description="Helical" evidence="19">
    <location>
        <begin position="104"/>
        <end position="124"/>
    </location>
</feature>
<comment type="pathway">
    <text evidence="2">Lipid metabolism.</text>
</comment>
<evidence type="ECO:0000256" key="12">
    <source>
        <dbReference type="ARBA" id="ARBA00023136"/>
    </source>
</evidence>
<dbReference type="GO" id="GO:0000773">
    <property type="term" value="F:phosphatidyl-N-methylethanolamine N-methyltransferase activity"/>
    <property type="evidence" value="ECO:0007669"/>
    <property type="project" value="UniProtKB-UniRule"/>
</dbReference>
<evidence type="ECO:0000256" key="3">
    <source>
        <dbReference type="ARBA" id="ARBA00022516"/>
    </source>
</evidence>
<sequence length="252" mass="28330">MSEFVSTWFTPPVGVQKGWVDFSKSSFWIAVVSILFNPTFWNIVAQNEYRNKSITRLLGGRRYLGCYLLAFTIFTLGILRDHLYQRALEEQPVHTMLMHPAVRVLAVVLIASGTVFVLSSMWMLGITGTYLGDYFGILMDHMVTGFPFSVLNDPMYVGSTLNFVGVALWYARPSGLLLSVLVWVTYRVALCFESPFTANIYREAAEKRKEKPVQEARRAPSAAAPAISSHEDGPSSSHAPYAARYQTRQRAL</sequence>
<keyword evidence="4 17" id="KW-0489">Methyltransferase</keyword>